<dbReference type="Gene3D" id="3.40.50.300">
    <property type="entry name" value="P-loop containing nucleotide triphosphate hydrolases"/>
    <property type="match status" value="1"/>
</dbReference>
<dbReference type="Pfam" id="PF13374">
    <property type="entry name" value="TPR_10"/>
    <property type="match status" value="1"/>
</dbReference>
<dbReference type="SMART" id="SM00028">
    <property type="entry name" value="TPR"/>
    <property type="match status" value="4"/>
</dbReference>
<dbReference type="InterPro" id="IPR027417">
    <property type="entry name" value="P-loop_NTPase"/>
</dbReference>
<dbReference type="SUPFAM" id="SSF52540">
    <property type="entry name" value="P-loop containing nucleoside triphosphate hydrolases"/>
    <property type="match status" value="1"/>
</dbReference>
<dbReference type="SUPFAM" id="SSF48452">
    <property type="entry name" value="TPR-like"/>
    <property type="match status" value="2"/>
</dbReference>
<dbReference type="Gene3D" id="1.25.40.10">
    <property type="entry name" value="Tetratricopeptide repeat domain"/>
    <property type="match status" value="2"/>
</dbReference>
<dbReference type="Proteomes" id="UP000275401">
    <property type="component" value="Unassembled WGS sequence"/>
</dbReference>
<proteinExistence type="predicted"/>
<feature type="compositionally biased region" description="Basic residues" evidence="1">
    <location>
        <begin position="8"/>
        <end position="37"/>
    </location>
</feature>
<keyword evidence="3" id="KW-1185">Reference proteome</keyword>
<evidence type="ECO:0000313" key="2">
    <source>
        <dbReference type="EMBL" id="RNG30974.1"/>
    </source>
</evidence>
<dbReference type="InterPro" id="IPR011990">
    <property type="entry name" value="TPR-like_helical_dom_sf"/>
</dbReference>
<dbReference type="PANTHER" id="PTHR19959">
    <property type="entry name" value="KINESIN LIGHT CHAIN"/>
    <property type="match status" value="1"/>
</dbReference>
<comment type="caution">
    <text evidence="2">The sequence shown here is derived from an EMBL/GenBank/DDBJ whole genome shotgun (WGS) entry which is preliminary data.</text>
</comment>
<name>A0A3M8WMX5_9ACTN</name>
<dbReference type="GO" id="GO:0005524">
    <property type="term" value="F:ATP binding"/>
    <property type="evidence" value="ECO:0007669"/>
    <property type="project" value="UniProtKB-KW"/>
</dbReference>
<protein>
    <submittedName>
        <fullName evidence="2">ATP-binding protein</fullName>
    </submittedName>
</protein>
<organism evidence="2 3">
    <name type="scientific">Streptomyces botrytidirepellens</name>
    <dbReference type="NCBI Taxonomy" id="2486417"/>
    <lineage>
        <taxon>Bacteria</taxon>
        <taxon>Bacillati</taxon>
        <taxon>Actinomycetota</taxon>
        <taxon>Actinomycetes</taxon>
        <taxon>Kitasatosporales</taxon>
        <taxon>Streptomycetaceae</taxon>
        <taxon>Streptomyces</taxon>
    </lineage>
</organism>
<feature type="region of interest" description="Disordered" evidence="1">
    <location>
        <begin position="1"/>
        <end position="47"/>
    </location>
</feature>
<gene>
    <name evidence="2" type="ORF">EEJ42_09230</name>
</gene>
<reference evidence="2 3" key="1">
    <citation type="submission" date="2018-11" db="EMBL/GenBank/DDBJ databases">
        <title>The Potential of Streptomyces as Biocontrol Agents against the Tomato grey mould, Botrytis cinerea (Gray mold) Frontiers in Microbiology.</title>
        <authorList>
            <person name="Li D."/>
        </authorList>
    </citation>
    <scope>NUCLEOTIDE SEQUENCE [LARGE SCALE GENOMIC DNA]</scope>
    <source>
        <strain evidence="2 3">NEAU-LD23</strain>
    </source>
</reference>
<keyword evidence="2" id="KW-0067">ATP-binding</keyword>
<accession>A0A3M8WMX5</accession>
<sequence>MGAEQRCQRRRAGLRGPRRQRHRAPGTSRTGRRHRGRPVSDAGPGTRQVVRVDNGFGYGVVGADLHVFPDRGPVYLLSEYCPPSVPTDQDTAWFTAQPSRLLNARFRIVDFTGRDREQAELAAWRDGGGPRTAATWLHGPGGQGKTRLADQFAADSAAAGWKVVTATHGSGAIQPHLGSQDLRLDGAAGLLLIIDYADRWPLSHLTWLFSNKLLDRPLPTRLLLLARSVTPWPAVRAALEDAAVGTGDHALRPLTDRAGELGERQAMFTVARDCFAARYGLVDPSVIDPPDYLDRPDFGLILALHMAALVAVDAHTRGSSAPSDMAGLSAYLLGRERRHWTQLYENRLEGLDFETPPGAMSQVVFTATLTGAVAHSEGTALLSRLDLERPGRLLADHTACYPPQEPGAVLEPLYPDRLAEDFLALSLPGHEATGYPTLPWAVDATGRLIARDAQGSPPAHLARALTFLASAAAPHRWPHTVRHLESLLRADPALAVAAGSAALTALASLDLDTAVLEAVAAHIPRHGQVDLDAGVAAFTQRLTGHRLAATDDPAEHARLYQDLGFRMLRAGHREEALAATEKAVGIFRRLAAAAPTTYEPALAAALADLSERALQADRKEASRRAAKEAVGIFERLAAADPTTYEPGLALSLSHLGQGMSEARKPEEALAATQRAMGIFQRLAATAPALYEPGLAMALANTAVYSWKLRRWTEALTAAERAVEITRRLVAAAGPAMDGPDLTRSIAMDEAGLATALTNLATYRWGARHRDGALSALREAVEIGRRLVAVNPAAHEPLLATILASLGTCLAQSGQGKEALAVTGEVVEIYRRLAARGPSEFEEPLREACEAHEAVRDRLSGVPKENDRTWTLEEHYVTLLNQDEVWQDAQDRRHRLDDMDAQYCGNVLRFLLRRADVLFEKLADGLGTSPESLGRWEGEDAETWLARQPLAVALRRRSEGKPARSGLCYCGYGIQPGWQHDHCYPGIIVD</sequence>
<dbReference type="AlphaFoldDB" id="A0A3M8WMX5"/>
<evidence type="ECO:0000256" key="1">
    <source>
        <dbReference type="SAM" id="MobiDB-lite"/>
    </source>
</evidence>
<dbReference type="EMBL" id="RIBZ01000117">
    <property type="protein sequence ID" value="RNG30974.1"/>
    <property type="molecule type" value="Genomic_DNA"/>
</dbReference>
<evidence type="ECO:0000313" key="3">
    <source>
        <dbReference type="Proteomes" id="UP000275401"/>
    </source>
</evidence>
<keyword evidence="2" id="KW-0547">Nucleotide-binding</keyword>
<dbReference type="PANTHER" id="PTHR19959:SF119">
    <property type="entry name" value="FUNGAL LIPASE-LIKE DOMAIN-CONTAINING PROTEIN"/>
    <property type="match status" value="1"/>
</dbReference>
<dbReference type="InterPro" id="IPR019734">
    <property type="entry name" value="TPR_rpt"/>
</dbReference>